<gene>
    <name evidence="17" type="ORF">BN1708_013277</name>
</gene>
<feature type="region of interest" description="Disordered" evidence="15">
    <location>
        <begin position="52"/>
        <end position="74"/>
    </location>
</feature>
<evidence type="ECO:0000256" key="5">
    <source>
        <dbReference type="ARBA" id="ARBA00022723"/>
    </source>
</evidence>
<keyword evidence="4" id="KW-0288">FMN</keyword>
<evidence type="ECO:0000256" key="13">
    <source>
        <dbReference type="ARBA" id="ARBA00023163"/>
    </source>
</evidence>
<keyword evidence="18" id="KW-1185">Reference proteome</keyword>
<keyword evidence="1" id="KW-0600">Photoreceptor protein</keyword>
<organism evidence="17 18">
    <name type="scientific">Verticillium longisporum</name>
    <name type="common">Verticillium dahliae var. longisporum</name>
    <dbReference type="NCBI Taxonomy" id="100787"/>
    <lineage>
        <taxon>Eukaryota</taxon>
        <taxon>Fungi</taxon>
        <taxon>Dikarya</taxon>
        <taxon>Ascomycota</taxon>
        <taxon>Pezizomycotina</taxon>
        <taxon>Sordariomycetes</taxon>
        <taxon>Hypocreomycetidae</taxon>
        <taxon>Glomerellales</taxon>
        <taxon>Plectosphaerellaceae</taxon>
        <taxon>Verticillium</taxon>
    </lineage>
</organism>
<evidence type="ECO:0000256" key="11">
    <source>
        <dbReference type="ARBA" id="ARBA00023125"/>
    </source>
</evidence>
<keyword evidence="10" id="KW-0805">Transcription regulation</keyword>
<dbReference type="PANTHER" id="PTHR47429:SF7">
    <property type="entry name" value="GATA-FACTOR"/>
    <property type="match status" value="1"/>
</dbReference>
<evidence type="ECO:0000256" key="14">
    <source>
        <dbReference type="ARBA" id="ARBA00023170"/>
    </source>
</evidence>
<evidence type="ECO:0000256" key="15">
    <source>
        <dbReference type="SAM" id="MobiDB-lite"/>
    </source>
</evidence>
<keyword evidence="13" id="KW-0804">Transcription</keyword>
<evidence type="ECO:0000259" key="16">
    <source>
        <dbReference type="PROSITE" id="PS50112"/>
    </source>
</evidence>
<keyword evidence="3" id="KW-0285">Flavoprotein</keyword>
<evidence type="ECO:0000256" key="10">
    <source>
        <dbReference type="ARBA" id="ARBA00023015"/>
    </source>
</evidence>
<evidence type="ECO:0000256" key="2">
    <source>
        <dbReference type="ARBA" id="ARBA00022606"/>
    </source>
</evidence>
<dbReference type="Proteomes" id="UP000044602">
    <property type="component" value="Unassembled WGS sequence"/>
</dbReference>
<dbReference type="GO" id="GO:0008270">
    <property type="term" value="F:zinc ion binding"/>
    <property type="evidence" value="ECO:0007669"/>
    <property type="project" value="UniProtKB-KW"/>
</dbReference>
<keyword evidence="8" id="KW-0862">Zinc</keyword>
<dbReference type="CDD" id="cd00130">
    <property type="entry name" value="PAS"/>
    <property type="match status" value="1"/>
</dbReference>
<dbReference type="GO" id="GO:0005634">
    <property type="term" value="C:nucleus"/>
    <property type="evidence" value="ECO:0007669"/>
    <property type="project" value="TreeGrafter"/>
</dbReference>
<dbReference type="Gene3D" id="3.30.450.20">
    <property type="entry name" value="PAS domain"/>
    <property type="match status" value="1"/>
</dbReference>
<keyword evidence="14" id="KW-0675">Receptor</keyword>
<dbReference type="GO" id="GO:0003677">
    <property type="term" value="F:DNA binding"/>
    <property type="evidence" value="ECO:0007669"/>
    <property type="project" value="UniProtKB-KW"/>
</dbReference>
<evidence type="ECO:0000256" key="4">
    <source>
        <dbReference type="ARBA" id="ARBA00022643"/>
    </source>
</evidence>
<dbReference type="InterPro" id="IPR013096">
    <property type="entry name" value="Cupin_2"/>
</dbReference>
<dbReference type="InterPro" id="IPR035965">
    <property type="entry name" value="PAS-like_dom_sf"/>
</dbReference>
<dbReference type="InterPro" id="IPR000014">
    <property type="entry name" value="PAS"/>
</dbReference>
<evidence type="ECO:0000256" key="8">
    <source>
        <dbReference type="ARBA" id="ARBA00022833"/>
    </source>
</evidence>
<dbReference type="PANTHER" id="PTHR47429">
    <property type="entry name" value="PROTEIN TWIN LOV 1"/>
    <property type="match status" value="1"/>
</dbReference>
<evidence type="ECO:0000256" key="9">
    <source>
        <dbReference type="ARBA" id="ARBA00022991"/>
    </source>
</evidence>
<accession>A0A0G4LJE2</accession>
<dbReference type="GO" id="GO:0009881">
    <property type="term" value="F:photoreceptor activity"/>
    <property type="evidence" value="ECO:0007669"/>
    <property type="project" value="UniProtKB-KW"/>
</dbReference>
<keyword evidence="11" id="KW-0238">DNA-binding</keyword>
<dbReference type="InterPro" id="IPR014710">
    <property type="entry name" value="RmlC-like_jellyroll"/>
</dbReference>
<dbReference type="SUPFAM" id="SSF55785">
    <property type="entry name" value="PYP-like sensor domain (PAS domain)"/>
    <property type="match status" value="1"/>
</dbReference>
<dbReference type="FunFam" id="3.30.450.20:FF:000064">
    <property type="entry name" value="Vivid PAS protein VVD"/>
    <property type="match status" value="1"/>
</dbReference>
<dbReference type="SUPFAM" id="SSF51182">
    <property type="entry name" value="RmlC-like cupins"/>
    <property type="match status" value="1"/>
</dbReference>
<keyword evidence="2" id="KW-0716">Sensory transduction</keyword>
<dbReference type="PROSITE" id="PS50112">
    <property type="entry name" value="PAS"/>
    <property type="match status" value="1"/>
</dbReference>
<keyword evidence="5" id="KW-0479">Metal-binding</keyword>
<dbReference type="EMBL" id="CVQH01013447">
    <property type="protein sequence ID" value="CRK22044.1"/>
    <property type="molecule type" value="Genomic_DNA"/>
</dbReference>
<dbReference type="AlphaFoldDB" id="A0A0G4LJE2"/>
<evidence type="ECO:0000256" key="6">
    <source>
        <dbReference type="ARBA" id="ARBA00022737"/>
    </source>
</evidence>
<evidence type="ECO:0000313" key="17">
    <source>
        <dbReference type="EMBL" id="CRK22044.1"/>
    </source>
</evidence>
<dbReference type="Gene3D" id="2.60.120.10">
    <property type="entry name" value="Jelly Rolls"/>
    <property type="match status" value="1"/>
</dbReference>
<protein>
    <recommendedName>
        <fullName evidence="16">PAS domain-containing protein</fullName>
    </recommendedName>
</protein>
<proteinExistence type="predicted"/>
<evidence type="ECO:0000256" key="1">
    <source>
        <dbReference type="ARBA" id="ARBA00022543"/>
    </source>
</evidence>
<dbReference type="InterPro" id="IPR011051">
    <property type="entry name" value="RmlC_Cupin_sf"/>
</dbReference>
<keyword evidence="6" id="KW-0677">Repeat</keyword>
<name>A0A0G4LJE2_VERLO</name>
<keyword evidence="9" id="KW-0157">Chromophore</keyword>
<dbReference type="STRING" id="100787.A0A0G4LJE2"/>
<dbReference type="Pfam" id="PF13426">
    <property type="entry name" value="PAS_9"/>
    <property type="match status" value="1"/>
</dbReference>
<reference evidence="17 18" key="1">
    <citation type="submission" date="2015-05" db="EMBL/GenBank/DDBJ databases">
        <authorList>
            <person name="Wang D.B."/>
            <person name="Wang M."/>
        </authorList>
    </citation>
    <scope>NUCLEOTIDE SEQUENCE [LARGE SCALE GENOMIC DNA]</scope>
    <source>
        <strain evidence="17">VL1</strain>
    </source>
</reference>
<keyword evidence="12" id="KW-0010">Activator</keyword>
<sequence>MATSIKTQYPVIPRSHTHAISKRPAQRQKARPERFANMNPWETCALQYHFPEPAGNDDQQRTPTQRQRPENADPVMYPGLYCPSGFDMMSILFRVMGRSSPKVELGPIDCSVALVLCDLAQPDCPIVYASEAFTFLTGYSNAEILGRNCRFLQAPGGKVSRSSPRKYVDDRMVKQMRKAVEKNDEVQLEVQNFRKDGSPFMNILTMIPVTWDSEDYRYSMPLRGPVSVTAYKKSTAEIVQIGPMTGYIYEDGSHTDTRVGCATLEIPPGVKGPPMHWHRFHDELFFIVKGTVRFSTPEGDTDLQAGELMVVPPRAVHTFSNPSETEGAEFYMTATPGYYIDYFRMLGKITADRAKLTTAETEHLMALFGTYPPEVESEP</sequence>
<evidence type="ECO:0000256" key="3">
    <source>
        <dbReference type="ARBA" id="ARBA00022630"/>
    </source>
</evidence>
<evidence type="ECO:0000313" key="18">
    <source>
        <dbReference type="Proteomes" id="UP000044602"/>
    </source>
</evidence>
<evidence type="ECO:0000256" key="12">
    <source>
        <dbReference type="ARBA" id="ARBA00023159"/>
    </source>
</evidence>
<evidence type="ECO:0000256" key="7">
    <source>
        <dbReference type="ARBA" id="ARBA00022771"/>
    </source>
</evidence>
<feature type="domain" description="PAS" evidence="16">
    <location>
        <begin position="126"/>
        <end position="148"/>
    </location>
</feature>
<keyword evidence="7" id="KW-0863">Zinc-finger</keyword>
<dbReference type="Pfam" id="PF07883">
    <property type="entry name" value="Cupin_2"/>
    <property type="match status" value="1"/>
</dbReference>